<keyword evidence="5 11" id="KW-0812">Transmembrane</keyword>
<keyword evidence="3 11" id="KW-0328">Glycosyltransferase</keyword>
<feature type="transmembrane region" description="Helical" evidence="11">
    <location>
        <begin position="277"/>
        <end position="297"/>
    </location>
</feature>
<comment type="catalytic activity">
    <reaction evidence="11">
        <text>[GlcNAc-(1-&gt;4)-Mur2Ac(oyl-L-Ala-gamma-D-Glu-L-Lys-D-Ala-D-Ala)](n)-di-trans,octa-cis-undecaprenyl diphosphate + beta-D-GlcNAc-(1-&gt;4)-Mur2Ac(oyl-L-Ala-gamma-D-Glu-L-Lys-D-Ala-D-Ala)-di-trans,octa-cis-undecaprenyl diphosphate = [GlcNAc-(1-&gt;4)-Mur2Ac(oyl-L-Ala-gamma-D-Glu-L-Lys-D-Ala-D-Ala)](n+1)-di-trans,octa-cis-undecaprenyl diphosphate + di-trans,octa-cis-undecaprenyl diphosphate + H(+)</text>
        <dbReference type="Rhea" id="RHEA:23708"/>
        <dbReference type="Rhea" id="RHEA-COMP:9602"/>
        <dbReference type="Rhea" id="RHEA-COMP:9603"/>
        <dbReference type="ChEBI" id="CHEBI:15378"/>
        <dbReference type="ChEBI" id="CHEBI:58405"/>
        <dbReference type="ChEBI" id="CHEBI:60033"/>
        <dbReference type="ChEBI" id="CHEBI:78435"/>
        <dbReference type="EC" id="2.4.99.28"/>
    </reaction>
</comment>
<feature type="transmembrane region" description="Helical" evidence="11">
    <location>
        <begin position="48"/>
        <end position="67"/>
    </location>
</feature>
<name>A0A0K2G9N1_NITMO</name>
<evidence type="ECO:0000256" key="10">
    <source>
        <dbReference type="ARBA" id="ARBA00023316"/>
    </source>
</evidence>
<dbReference type="RefSeq" id="WP_053378663.1">
    <property type="nucleotide sequence ID" value="NZ_CP011801.1"/>
</dbReference>
<feature type="transmembrane region" description="Helical" evidence="11">
    <location>
        <begin position="18"/>
        <end position="36"/>
    </location>
</feature>
<evidence type="ECO:0000313" key="12">
    <source>
        <dbReference type="EMBL" id="ALA57307.1"/>
    </source>
</evidence>
<keyword evidence="8 11" id="KW-1133">Transmembrane helix</keyword>
<keyword evidence="9 11" id="KW-0472">Membrane</keyword>
<evidence type="ECO:0000313" key="13">
    <source>
        <dbReference type="Proteomes" id="UP000069205"/>
    </source>
</evidence>
<dbReference type="PANTHER" id="PTHR30474:SF1">
    <property type="entry name" value="PEPTIDOGLYCAN GLYCOSYLTRANSFERASE MRDB"/>
    <property type="match status" value="1"/>
</dbReference>
<dbReference type="InterPro" id="IPR011923">
    <property type="entry name" value="RodA/MrdB"/>
</dbReference>
<sequence length="373" mass="40832">MIDRLIDNRGLDNFDVRYLALIVAILGIGVLSIHSVTHAQQGGVAPYYLKQLVWIGFGALAFVVMLVSDYHRIARLAYPAYAIVLLMLAYVLVEGRTSKGAQRWIALGPFSFQPSEFAKLVLILVLAHYYSKAPRIGWLQRVILPGLLMLPGLVLILKQPDLGSALSFMAVYAAMLLMVGVRSQALGVILLFSVMLFPFAWEGLWGSLHDYQRQRIMAFVDPEYDPGGKGYHALQSRIAIGSGELMGKGLYGGTQSQLKFLPEGHTDFVFAVFAEEWGFLGVLLLLVLFVALIWLSLEIAAKAKDQLGALLAAGIVAMLCFCVVVNIGMTAGMFPIVGIPLPLMSYGGSATVMTMASLGLLLNVKRRRLSLFY</sequence>
<reference evidence="12 13" key="1">
    <citation type="journal article" date="2015" name="Proc. Natl. Acad. Sci. U.S.A.">
        <title>Expanded metabolic versatility of ubiquitous nitrite-oxidizing bacteria from the genus Nitrospira.</title>
        <authorList>
            <person name="Koch H."/>
            <person name="Lucker S."/>
            <person name="Albertsen M."/>
            <person name="Kitzinger K."/>
            <person name="Herbold C."/>
            <person name="Spieck E."/>
            <person name="Nielsen P.H."/>
            <person name="Wagner M."/>
            <person name="Daims H."/>
        </authorList>
    </citation>
    <scope>NUCLEOTIDE SEQUENCE [LARGE SCALE GENOMIC DNA]</scope>
    <source>
        <strain evidence="12 13">NSP M-1</strain>
    </source>
</reference>
<evidence type="ECO:0000256" key="3">
    <source>
        <dbReference type="ARBA" id="ARBA00022676"/>
    </source>
</evidence>
<dbReference type="GO" id="GO:0051301">
    <property type="term" value="P:cell division"/>
    <property type="evidence" value="ECO:0007669"/>
    <property type="project" value="InterPro"/>
</dbReference>
<dbReference type="STRING" id="42253.NITMOv2_0872"/>
<dbReference type="OrthoDB" id="9768187at2"/>
<evidence type="ECO:0000256" key="4">
    <source>
        <dbReference type="ARBA" id="ARBA00022679"/>
    </source>
</evidence>
<dbReference type="EMBL" id="CP011801">
    <property type="protein sequence ID" value="ALA57307.1"/>
    <property type="molecule type" value="Genomic_DNA"/>
</dbReference>
<comment type="subcellular location">
    <subcellularLocation>
        <location evidence="11">Cell membrane</location>
        <topology evidence="11">Multi-pass membrane protein</topology>
    </subcellularLocation>
    <subcellularLocation>
        <location evidence="1">Membrane</location>
        <topology evidence="1">Multi-pass membrane protein</topology>
    </subcellularLocation>
</comment>
<feature type="transmembrane region" description="Helical" evidence="11">
    <location>
        <begin position="309"/>
        <end position="337"/>
    </location>
</feature>
<keyword evidence="13" id="KW-1185">Reference proteome</keyword>
<dbReference type="GO" id="GO:0032153">
    <property type="term" value="C:cell division site"/>
    <property type="evidence" value="ECO:0007669"/>
    <property type="project" value="TreeGrafter"/>
</dbReference>
<gene>
    <name evidence="12" type="primary">mrdB</name>
    <name evidence="11" type="synonym">rodA</name>
    <name evidence="12" type="ORF">NITMOv2_0872</name>
</gene>
<dbReference type="PROSITE" id="PS00428">
    <property type="entry name" value="FTSW_RODA_SPOVE"/>
    <property type="match status" value="1"/>
</dbReference>
<evidence type="ECO:0000256" key="2">
    <source>
        <dbReference type="ARBA" id="ARBA00022475"/>
    </source>
</evidence>
<evidence type="ECO:0000256" key="5">
    <source>
        <dbReference type="ARBA" id="ARBA00022692"/>
    </source>
</evidence>
<evidence type="ECO:0000256" key="7">
    <source>
        <dbReference type="ARBA" id="ARBA00022984"/>
    </source>
</evidence>
<dbReference type="GO" id="GO:0071555">
    <property type="term" value="P:cell wall organization"/>
    <property type="evidence" value="ECO:0007669"/>
    <property type="project" value="UniProtKB-KW"/>
</dbReference>
<dbReference type="UniPathway" id="UPA00219"/>
<evidence type="ECO:0000256" key="1">
    <source>
        <dbReference type="ARBA" id="ARBA00004141"/>
    </source>
</evidence>
<evidence type="ECO:0000256" key="9">
    <source>
        <dbReference type="ARBA" id="ARBA00023136"/>
    </source>
</evidence>
<comment type="similarity">
    <text evidence="11">Belongs to the SEDS family. MrdB/RodA subfamily.</text>
</comment>
<dbReference type="NCBIfam" id="TIGR02210">
    <property type="entry name" value="rodA_shape"/>
    <property type="match status" value="1"/>
</dbReference>
<feature type="transmembrane region" description="Helical" evidence="11">
    <location>
        <begin position="136"/>
        <end position="157"/>
    </location>
</feature>
<dbReference type="GO" id="GO:0008955">
    <property type="term" value="F:peptidoglycan glycosyltransferase activity"/>
    <property type="evidence" value="ECO:0007669"/>
    <property type="project" value="UniProtKB-UniRule"/>
</dbReference>
<dbReference type="HAMAP" id="MF_02079">
    <property type="entry name" value="PGT_RodA"/>
    <property type="match status" value="1"/>
</dbReference>
<evidence type="ECO:0000256" key="11">
    <source>
        <dbReference type="HAMAP-Rule" id="MF_02079"/>
    </source>
</evidence>
<keyword evidence="6 11" id="KW-0133">Cell shape</keyword>
<organism evidence="12 13">
    <name type="scientific">Nitrospira moscoviensis</name>
    <dbReference type="NCBI Taxonomy" id="42253"/>
    <lineage>
        <taxon>Bacteria</taxon>
        <taxon>Pseudomonadati</taxon>
        <taxon>Nitrospirota</taxon>
        <taxon>Nitrospiria</taxon>
        <taxon>Nitrospirales</taxon>
        <taxon>Nitrospiraceae</taxon>
        <taxon>Nitrospira</taxon>
    </lineage>
</organism>
<dbReference type="EC" id="2.4.99.28" evidence="11"/>
<dbReference type="Proteomes" id="UP000069205">
    <property type="component" value="Chromosome"/>
</dbReference>
<comment type="pathway">
    <text evidence="11">Cell wall biogenesis; peptidoglycan biosynthesis.</text>
</comment>
<comment type="function">
    <text evidence="11">Peptidoglycan polymerase that is essential for cell wall elongation.</text>
</comment>
<proteinExistence type="inferred from homology"/>
<keyword evidence="2 11" id="KW-1003">Cell membrane</keyword>
<dbReference type="GO" id="GO:0008360">
    <property type="term" value="P:regulation of cell shape"/>
    <property type="evidence" value="ECO:0007669"/>
    <property type="project" value="UniProtKB-KW"/>
</dbReference>
<keyword evidence="7 11" id="KW-0573">Peptidoglycan synthesis</keyword>
<feature type="transmembrane region" description="Helical" evidence="11">
    <location>
        <begin position="73"/>
        <end position="93"/>
    </location>
</feature>
<dbReference type="PATRIC" id="fig|42253.5.peg.854"/>
<dbReference type="Pfam" id="PF01098">
    <property type="entry name" value="FTSW_RODA_SPOVE"/>
    <property type="match status" value="1"/>
</dbReference>
<dbReference type="PANTHER" id="PTHR30474">
    <property type="entry name" value="CELL CYCLE PROTEIN"/>
    <property type="match status" value="1"/>
</dbReference>
<evidence type="ECO:0000256" key="8">
    <source>
        <dbReference type="ARBA" id="ARBA00022989"/>
    </source>
</evidence>
<dbReference type="GO" id="GO:0009252">
    <property type="term" value="P:peptidoglycan biosynthetic process"/>
    <property type="evidence" value="ECO:0007669"/>
    <property type="project" value="UniProtKB-UniRule"/>
</dbReference>
<protein>
    <recommendedName>
        <fullName evidence="11">Peptidoglycan glycosyltransferase RodA</fullName>
        <shortName evidence="11">PGT</shortName>
        <ecNumber evidence="11">2.4.99.28</ecNumber>
    </recommendedName>
    <alternativeName>
        <fullName evidence="11">Cell elongation protein RodA</fullName>
    </alternativeName>
    <alternativeName>
        <fullName evidence="11">Cell wall polymerase</fullName>
    </alternativeName>
    <alternativeName>
        <fullName evidence="11">Peptidoglycan polymerase</fullName>
        <shortName evidence="11">PG polymerase</shortName>
    </alternativeName>
</protein>
<dbReference type="InterPro" id="IPR001182">
    <property type="entry name" value="FtsW/RodA"/>
</dbReference>
<feature type="transmembrane region" description="Helical" evidence="11">
    <location>
        <begin position="169"/>
        <end position="201"/>
    </location>
</feature>
<feature type="transmembrane region" description="Helical" evidence="11">
    <location>
        <begin position="343"/>
        <end position="364"/>
    </location>
</feature>
<evidence type="ECO:0000256" key="6">
    <source>
        <dbReference type="ARBA" id="ARBA00022960"/>
    </source>
</evidence>
<dbReference type="AlphaFoldDB" id="A0A0K2G9N1"/>
<accession>A0A0K2G9N1</accession>
<dbReference type="InterPro" id="IPR018365">
    <property type="entry name" value="Cell_cycle_FtsW-rel_CS"/>
</dbReference>
<keyword evidence="4 11" id="KW-0808">Transferase</keyword>
<keyword evidence="10 11" id="KW-0961">Cell wall biogenesis/degradation</keyword>
<dbReference type="KEGG" id="nmv:NITMOv2_0872"/>
<dbReference type="GO" id="GO:0005886">
    <property type="term" value="C:plasma membrane"/>
    <property type="evidence" value="ECO:0007669"/>
    <property type="project" value="UniProtKB-SubCell"/>
</dbReference>
<dbReference type="GO" id="GO:0015648">
    <property type="term" value="F:lipid-linked peptidoglycan transporter activity"/>
    <property type="evidence" value="ECO:0007669"/>
    <property type="project" value="TreeGrafter"/>
</dbReference>